<dbReference type="SMART" id="SM00360">
    <property type="entry name" value="RRM"/>
    <property type="match status" value="2"/>
</dbReference>
<evidence type="ECO:0000256" key="1">
    <source>
        <dbReference type="ARBA" id="ARBA00007747"/>
    </source>
</evidence>
<dbReference type="InterPro" id="IPR000504">
    <property type="entry name" value="RRM_dom"/>
</dbReference>
<dbReference type="InterPro" id="IPR012677">
    <property type="entry name" value="Nucleotide-bd_a/b_plait_sf"/>
</dbReference>
<dbReference type="Gene3D" id="3.30.70.330">
    <property type="match status" value="2"/>
</dbReference>
<keyword evidence="2" id="KW-0507">mRNA processing</keyword>
<reference evidence="9 10" key="1">
    <citation type="journal article" date="2019" name="Sci. Rep.">
        <title>Comparative genomics of chytrid fungi reveal insights into the obligate biotrophic and pathogenic lifestyle of Synchytrium endobioticum.</title>
        <authorList>
            <person name="van de Vossenberg B.T.L.H."/>
            <person name="Warris S."/>
            <person name="Nguyen H.D.T."/>
            <person name="van Gent-Pelzer M.P.E."/>
            <person name="Joly D.L."/>
            <person name="van de Geest H.C."/>
            <person name="Bonants P.J.M."/>
            <person name="Smith D.S."/>
            <person name="Levesque C.A."/>
            <person name="van der Lee T.A.J."/>
        </authorList>
    </citation>
    <scope>NUCLEOTIDE SEQUENCE [LARGE SCALE GENOMIC DNA]</scope>
    <source>
        <strain evidence="9 10">JEL517</strain>
    </source>
</reference>
<evidence type="ECO:0000259" key="8">
    <source>
        <dbReference type="PROSITE" id="PS50102"/>
    </source>
</evidence>
<evidence type="ECO:0000256" key="2">
    <source>
        <dbReference type="ARBA" id="ARBA00022664"/>
    </source>
</evidence>
<keyword evidence="4 6" id="KW-0694">RNA-binding</keyword>
<feature type="compositionally biased region" description="Polar residues" evidence="7">
    <location>
        <begin position="19"/>
        <end position="30"/>
    </location>
</feature>
<evidence type="ECO:0000256" key="4">
    <source>
        <dbReference type="ARBA" id="ARBA00022884"/>
    </source>
</evidence>
<dbReference type="InterPro" id="IPR034392">
    <property type="entry name" value="TatSF1-like_RRM1"/>
</dbReference>
<dbReference type="PANTHER" id="PTHR15608">
    <property type="entry name" value="SPLICING FACTOR U2AF-ASSOCIATED PROTEIN 2"/>
    <property type="match status" value="1"/>
</dbReference>
<dbReference type="OrthoDB" id="10258585at2759"/>
<dbReference type="Proteomes" id="UP000319731">
    <property type="component" value="Unassembled WGS sequence"/>
</dbReference>
<dbReference type="AlphaFoldDB" id="A0A507BL93"/>
<keyword evidence="5" id="KW-0508">mRNA splicing</keyword>
<dbReference type="GO" id="GO:0005684">
    <property type="term" value="C:U2-type spliceosomal complex"/>
    <property type="evidence" value="ECO:0007669"/>
    <property type="project" value="TreeGrafter"/>
</dbReference>
<evidence type="ECO:0000256" key="3">
    <source>
        <dbReference type="ARBA" id="ARBA00022737"/>
    </source>
</evidence>
<dbReference type="InterPro" id="IPR034393">
    <property type="entry name" value="TatSF1-like"/>
</dbReference>
<evidence type="ECO:0000313" key="9">
    <source>
        <dbReference type="EMBL" id="TPX30517.1"/>
    </source>
</evidence>
<dbReference type="EMBL" id="QEAO01000066">
    <property type="protein sequence ID" value="TPX30517.1"/>
    <property type="molecule type" value="Genomic_DNA"/>
</dbReference>
<dbReference type="GO" id="GO:0005686">
    <property type="term" value="C:U2 snRNP"/>
    <property type="evidence" value="ECO:0007669"/>
    <property type="project" value="TreeGrafter"/>
</dbReference>
<dbReference type="FunFam" id="3.30.70.330:FF:000329">
    <property type="entry name" value="splicing factor U2AF-associated protein 2"/>
    <property type="match status" value="1"/>
</dbReference>
<dbReference type="FunFam" id="3.30.70.330:FF:000105">
    <property type="entry name" value="HIV Tat-specific factor 1 homolog"/>
    <property type="match status" value="1"/>
</dbReference>
<evidence type="ECO:0000256" key="5">
    <source>
        <dbReference type="ARBA" id="ARBA00023187"/>
    </source>
</evidence>
<dbReference type="Pfam" id="PF00076">
    <property type="entry name" value="RRM_1"/>
    <property type="match status" value="2"/>
</dbReference>
<evidence type="ECO:0000256" key="6">
    <source>
        <dbReference type="PROSITE-ProRule" id="PRU00176"/>
    </source>
</evidence>
<dbReference type="GO" id="GO:0003723">
    <property type="term" value="F:RNA binding"/>
    <property type="evidence" value="ECO:0007669"/>
    <property type="project" value="UniProtKB-UniRule"/>
</dbReference>
<dbReference type="GO" id="GO:0000398">
    <property type="term" value="P:mRNA splicing, via spliceosome"/>
    <property type="evidence" value="ECO:0007669"/>
    <property type="project" value="InterPro"/>
</dbReference>
<comment type="caution">
    <text evidence="9">The sequence shown here is derived from an EMBL/GenBank/DDBJ whole genome shotgun (WGS) entry which is preliminary data.</text>
</comment>
<proteinExistence type="inferred from homology"/>
<dbReference type="InterPro" id="IPR035979">
    <property type="entry name" value="RBD_domain_sf"/>
</dbReference>
<feature type="region of interest" description="Disordered" evidence="7">
    <location>
        <begin position="1"/>
        <end position="30"/>
    </location>
</feature>
<accession>A0A507BL93</accession>
<gene>
    <name evidence="9" type="ORF">SmJEL517_g05936</name>
</gene>
<comment type="similarity">
    <text evidence="1">Belongs to the HTATSF1 family.</text>
</comment>
<evidence type="ECO:0000313" key="10">
    <source>
        <dbReference type="Proteomes" id="UP000319731"/>
    </source>
</evidence>
<sequence length="388" mass="44154">MEAYEFRPEEEEEQRGASAPTSNDVPNTPNASIAQWVDELGVFIYTNDDGISYEYDQTKKAWYPRYDEKLVAEQQSIYGGNNDMIQSSLPSSTAENAQAAISNKSKKRKVYTMDEESKDANKKKKPDQPPKANTSIYVTGLPPNTDADEVKQVFSKYGIIAEDITTGQPRIKLYKDDSGVLKGDALITYFKPESVQLAINLMDDCEYRFGEVSKVHVAEAVFQPKERPPQEKKSGNQKASKVVAQKKLHQLKRKLDWTEDEIGAKSEKLRKVVVLKHMFTQQELEEDPTLILDLKAEVREECEKFGEVTNVIMFDKSDEGVLTVRFKEQEGADACVQKMNARFFAGRRVEAYLYDGKEKFAKSTGNETEEDQEERRKNYEQWLEAGGS</sequence>
<keyword evidence="3" id="KW-0677">Repeat</keyword>
<dbReference type="PROSITE" id="PS50102">
    <property type="entry name" value="RRM"/>
    <property type="match status" value="1"/>
</dbReference>
<dbReference type="CDD" id="cd12282">
    <property type="entry name" value="RRM2_TatSF1_like"/>
    <property type="match status" value="1"/>
</dbReference>
<dbReference type="CDD" id="cd12281">
    <property type="entry name" value="RRM1_TatSF1_like"/>
    <property type="match status" value="1"/>
</dbReference>
<protein>
    <recommendedName>
        <fullName evidence="8">RRM domain-containing protein</fullName>
    </recommendedName>
</protein>
<feature type="region of interest" description="Disordered" evidence="7">
    <location>
        <begin position="82"/>
        <end position="140"/>
    </location>
</feature>
<dbReference type="PANTHER" id="PTHR15608:SF0">
    <property type="entry name" value="HIV TAT-SPECIFIC FACTOR 1"/>
    <property type="match status" value="1"/>
</dbReference>
<dbReference type="STRING" id="1806994.A0A507BL93"/>
<dbReference type="SUPFAM" id="SSF54928">
    <property type="entry name" value="RNA-binding domain, RBD"/>
    <property type="match status" value="2"/>
</dbReference>
<feature type="region of interest" description="Disordered" evidence="7">
    <location>
        <begin position="361"/>
        <end position="388"/>
    </location>
</feature>
<name>A0A507BL93_9FUNG</name>
<organism evidence="9 10">
    <name type="scientific">Synchytrium microbalum</name>
    <dbReference type="NCBI Taxonomy" id="1806994"/>
    <lineage>
        <taxon>Eukaryota</taxon>
        <taxon>Fungi</taxon>
        <taxon>Fungi incertae sedis</taxon>
        <taxon>Chytridiomycota</taxon>
        <taxon>Chytridiomycota incertae sedis</taxon>
        <taxon>Chytridiomycetes</taxon>
        <taxon>Synchytriales</taxon>
        <taxon>Synchytriaceae</taxon>
        <taxon>Synchytrium</taxon>
    </lineage>
</organism>
<keyword evidence="10" id="KW-1185">Reference proteome</keyword>
<evidence type="ECO:0000256" key="7">
    <source>
        <dbReference type="SAM" id="MobiDB-lite"/>
    </source>
</evidence>
<dbReference type="RefSeq" id="XP_031022164.1">
    <property type="nucleotide sequence ID" value="XM_031171862.1"/>
</dbReference>
<feature type="domain" description="RRM" evidence="8">
    <location>
        <begin position="134"/>
        <end position="220"/>
    </location>
</feature>
<dbReference type="GeneID" id="42007159"/>
<feature type="compositionally biased region" description="Polar residues" evidence="7">
    <location>
        <begin position="82"/>
        <end position="103"/>
    </location>
</feature>